<keyword evidence="3" id="KW-1185">Reference proteome</keyword>
<evidence type="ECO:0000256" key="1">
    <source>
        <dbReference type="SAM" id="MobiDB-lite"/>
    </source>
</evidence>
<reference evidence="2" key="1">
    <citation type="submission" date="2020-06" db="EMBL/GenBank/DDBJ databases">
        <title>WGS assembly of Ceratodon purpureus strain R40.</title>
        <authorList>
            <person name="Carey S.B."/>
            <person name="Jenkins J."/>
            <person name="Shu S."/>
            <person name="Lovell J.T."/>
            <person name="Sreedasyam A."/>
            <person name="Maumus F."/>
            <person name="Tiley G.P."/>
            <person name="Fernandez-Pozo N."/>
            <person name="Barry K."/>
            <person name="Chen C."/>
            <person name="Wang M."/>
            <person name="Lipzen A."/>
            <person name="Daum C."/>
            <person name="Saski C.A."/>
            <person name="Payton A.C."/>
            <person name="Mcbreen J.C."/>
            <person name="Conrad R.E."/>
            <person name="Kollar L.M."/>
            <person name="Olsson S."/>
            <person name="Huttunen S."/>
            <person name="Landis J.B."/>
            <person name="Wickett N.J."/>
            <person name="Johnson M.G."/>
            <person name="Rensing S.A."/>
            <person name="Grimwood J."/>
            <person name="Schmutz J."/>
            <person name="Mcdaniel S.F."/>
        </authorList>
    </citation>
    <scope>NUCLEOTIDE SEQUENCE</scope>
    <source>
        <strain evidence="2">R40</strain>
    </source>
</reference>
<gene>
    <name evidence="2" type="ORF">KC19_3G147000</name>
</gene>
<feature type="region of interest" description="Disordered" evidence="1">
    <location>
        <begin position="297"/>
        <end position="340"/>
    </location>
</feature>
<proteinExistence type="predicted"/>
<protein>
    <submittedName>
        <fullName evidence="2">Uncharacterized protein</fullName>
    </submittedName>
</protein>
<dbReference type="EMBL" id="CM026423">
    <property type="protein sequence ID" value="KAG0583568.1"/>
    <property type="molecule type" value="Genomic_DNA"/>
</dbReference>
<feature type="region of interest" description="Disordered" evidence="1">
    <location>
        <begin position="263"/>
        <end position="284"/>
    </location>
</feature>
<dbReference type="AlphaFoldDB" id="A0A8T0ILX7"/>
<feature type="compositionally biased region" description="Basic and acidic residues" evidence="1">
    <location>
        <begin position="525"/>
        <end position="534"/>
    </location>
</feature>
<sequence length="765" mass="82778">MHRQAMLVSLSLSPASTAAKNDRHWAFLEEIDAPQWADLKAEEALARAGTIGDDPWFYRSHSHHEVPLTEIIGGHIANIIDSNTSGNVITPNLERKKNRGSSKAKLAFDGAAAAKPKEIAGEDRFDESPRADYSTGCQDITFGDSPRNRIASPIHCKSPEQFVPARRFMLSATGSEDCVARSDGTGFLGISKLRVNMFESMYINEKVQSTGPDVPVPSVEQSAAPREVEERPSQPTVPWQQTFFPKLNDASRLRKSLGSALRVKIDDPSDNPSTKQTGAALPKSRLVRQSVQLESAALPAFSGSERETTSLKEDTGSLRNATDGPYGNCQSETVRSEDVNSGPGLVNKFGINSSVQAFDDIRKMRKSWGSALRVPKVSDDPVVEVLSSKPQASEVSPVLDASGLCTSVKLPETVVDLPSIMDIKAIRTGSEEKKLPSINLPSIVLAKERRAHNRSESVDLVKLEMEVSSPKVVAAGAAKKTFRRSVSFDHTPGRVTDTRTSTSSRSNLMQQKQGSRASPISRLNRPAEKVDKVSRLGKGGKENTSLNPSTKTTKPNPEPSAGSPRMGRQSVTRMSMPSLTFAAHARAAMGAQGGGSILKPNGLNSVVETSRLDSNRAAAPAASASRKSAVGLDNGIRKKTAACPATVTNLPKMVTRQSILRSSMPVFTASGAKHASKPVTETVTASKSGHRSGGKIADREADLAAMLAEHNRKFRPKPKYEPRIHSVKEIREWEARTGQMYYNLLPGEREIANQEISAAKQTWQK</sequence>
<name>A0A8T0ILX7_CERPU</name>
<accession>A0A8T0ILX7</accession>
<feature type="compositionally biased region" description="Polar residues" evidence="1">
    <location>
        <begin position="542"/>
        <end position="555"/>
    </location>
</feature>
<feature type="region of interest" description="Disordered" evidence="1">
    <location>
        <begin position="208"/>
        <end position="239"/>
    </location>
</feature>
<evidence type="ECO:0000313" key="2">
    <source>
        <dbReference type="EMBL" id="KAG0583568.1"/>
    </source>
</evidence>
<feature type="compositionally biased region" description="Polar residues" evidence="1">
    <location>
        <begin position="507"/>
        <end position="518"/>
    </location>
</feature>
<feature type="compositionally biased region" description="Basic and acidic residues" evidence="1">
    <location>
        <begin position="304"/>
        <end position="316"/>
    </location>
</feature>
<evidence type="ECO:0000313" key="3">
    <source>
        <dbReference type="Proteomes" id="UP000822688"/>
    </source>
</evidence>
<feature type="region of interest" description="Disordered" evidence="1">
    <location>
        <begin position="488"/>
        <end position="569"/>
    </location>
</feature>
<organism evidence="2 3">
    <name type="scientific">Ceratodon purpureus</name>
    <name type="common">Fire moss</name>
    <name type="synonym">Dicranum purpureum</name>
    <dbReference type="NCBI Taxonomy" id="3225"/>
    <lineage>
        <taxon>Eukaryota</taxon>
        <taxon>Viridiplantae</taxon>
        <taxon>Streptophyta</taxon>
        <taxon>Embryophyta</taxon>
        <taxon>Bryophyta</taxon>
        <taxon>Bryophytina</taxon>
        <taxon>Bryopsida</taxon>
        <taxon>Dicranidae</taxon>
        <taxon>Pseudoditrichales</taxon>
        <taxon>Ditrichaceae</taxon>
        <taxon>Ceratodon</taxon>
    </lineage>
</organism>
<dbReference type="Proteomes" id="UP000822688">
    <property type="component" value="Chromosome 3"/>
</dbReference>
<comment type="caution">
    <text evidence="2">The sequence shown here is derived from an EMBL/GenBank/DDBJ whole genome shotgun (WGS) entry which is preliminary data.</text>
</comment>